<dbReference type="AlphaFoldDB" id="A0A0G0NFL1"/>
<evidence type="ECO:0000313" key="4">
    <source>
        <dbReference type="Proteomes" id="UP000034690"/>
    </source>
</evidence>
<dbReference type="EMBL" id="LBWQ01000003">
    <property type="protein sequence ID" value="KKR14283.1"/>
    <property type="molecule type" value="Genomic_DNA"/>
</dbReference>
<reference evidence="3 4" key="1">
    <citation type="journal article" date="2015" name="Nature">
        <title>rRNA introns, odd ribosomes, and small enigmatic genomes across a large radiation of phyla.</title>
        <authorList>
            <person name="Brown C.T."/>
            <person name="Hug L.A."/>
            <person name="Thomas B.C."/>
            <person name="Sharon I."/>
            <person name="Castelle C.J."/>
            <person name="Singh A."/>
            <person name="Wilkins M.J."/>
            <person name="Williams K.H."/>
            <person name="Banfield J.F."/>
        </authorList>
    </citation>
    <scope>NUCLEOTIDE SEQUENCE [LARGE SCALE GENOMIC DNA]</scope>
</reference>
<evidence type="ECO:0000256" key="2">
    <source>
        <dbReference type="SAM" id="Phobius"/>
    </source>
</evidence>
<accession>A0A0G0NFL1</accession>
<gene>
    <name evidence="3" type="ORF">UT40_C0003G0025</name>
</gene>
<name>A0A0G0NFL1_9BACT</name>
<evidence type="ECO:0000313" key="3">
    <source>
        <dbReference type="EMBL" id="KKR14283.1"/>
    </source>
</evidence>
<proteinExistence type="predicted"/>
<comment type="caution">
    <text evidence="3">The sequence shown here is derived from an EMBL/GenBank/DDBJ whole genome shotgun (WGS) entry which is preliminary data.</text>
</comment>
<protein>
    <recommendedName>
        <fullName evidence="1">Signal peptidase I</fullName>
        <ecNumber evidence="1">3.4.21.89</ecNumber>
    </recommendedName>
</protein>
<dbReference type="InterPro" id="IPR001733">
    <property type="entry name" value="Peptidase_S26B"/>
</dbReference>
<keyword evidence="2" id="KW-1133">Transmembrane helix</keyword>
<dbReference type="NCBIfam" id="TIGR02228">
    <property type="entry name" value="sigpep_I_arch"/>
    <property type="match status" value="1"/>
</dbReference>
<sequence length="218" mass="24856">MRYSTYEYLRDSYGFMDTFFSFWNKLKPKIKKIIIRAIDFEYDFYIERVFENLIPAFFIVYLGIIAVFTLTKYSEKASGVRISSITTNSMSPGIDPGSIVVSLPSLSYSKEDIITYKEVNPKTSLVSGKAVTHRIIDKVNEKDASYFITKGDANSQPDPVRVKRSEILGKVVLIIPFMGYFDVALKTLPGFLIFIAAPSIYLIKNEVDYLKEVNRKGT</sequence>
<dbReference type="EC" id="3.4.21.89" evidence="1"/>
<dbReference type="GO" id="GO:0009003">
    <property type="term" value="F:signal peptidase activity"/>
    <property type="evidence" value="ECO:0007669"/>
    <property type="project" value="UniProtKB-EC"/>
</dbReference>
<dbReference type="GO" id="GO:0004252">
    <property type="term" value="F:serine-type endopeptidase activity"/>
    <property type="evidence" value="ECO:0007669"/>
    <property type="project" value="UniProtKB-UniRule"/>
</dbReference>
<dbReference type="Proteomes" id="UP000034690">
    <property type="component" value="Unassembled WGS sequence"/>
</dbReference>
<keyword evidence="2" id="KW-0472">Membrane</keyword>
<evidence type="ECO:0000256" key="1">
    <source>
        <dbReference type="NCBIfam" id="TIGR02228"/>
    </source>
</evidence>
<keyword evidence="2" id="KW-0812">Transmembrane</keyword>
<feature type="transmembrane region" description="Helical" evidence="2">
    <location>
        <begin position="171"/>
        <end position="203"/>
    </location>
</feature>
<organism evidence="3 4">
    <name type="scientific">Candidatus Woesebacteria bacterium GW2011_GWA1_39_21b</name>
    <dbReference type="NCBI Taxonomy" id="1618551"/>
    <lineage>
        <taxon>Bacteria</taxon>
        <taxon>Candidatus Woeseibacteriota</taxon>
    </lineage>
</organism>
<dbReference type="GO" id="GO:0016020">
    <property type="term" value="C:membrane"/>
    <property type="evidence" value="ECO:0007669"/>
    <property type="project" value="UniProtKB-UniRule"/>
</dbReference>
<dbReference type="GO" id="GO:0006465">
    <property type="term" value="P:signal peptide processing"/>
    <property type="evidence" value="ECO:0007669"/>
    <property type="project" value="UniProtKB-UniRule"/>
</dbReference>
<feature type="transmembrane region" description="Helical" evidence="2">
    <location>
        <begin position="53"/>
        <end position="71"/>
    </location>
</feature>